<evidence type="ECO:0000256" key="5">
    <source>
        <dbReference type="ARBA" id="ARBA00022692"/>
    </source>
</evidence>
<feature type="transmembrane region" description="Helical" evidence="8">
    <location>
        <begin position="163"/>
        <end position="183"/>
    </location>
</feature>
<evidence type="ECO:0000256" key="8">
    <source>
        <dbReference type="SAM" id="Phobius"/>
    </source>
</evidence>
<evidence type="ECO:0000256" key="7">
    <source>
        <dbReference type="ARBA" id="ARBA00023136"/>
    </source>
</evidence>
<proteinExistence type="inferred from homology"/>
<evidence type="ECO:0000313" key="10">
    <source>
        <dbReference type="Proteomes" id="UP000719500"/>
    </source>
</evidence>
<protein>
    <submittedName>
        <fullName evidence="9">AEC family transporter</fullName>
    </submittedName>
</protein>
<evidence type="ECO:0000256" key="6">
    <source>
        <dbReference type="ARBA" id="ARBA00022989"/>
    </source>
</evidence>
<comment type="caution">
    <text evidence="9">The sequence shown here is derived from an EMBL/GenBank/DDBJ whole genome shotgun (WGS) entry which is preliminary data.</text>
</comment>
<accession>A0ABS2FXC7</accession>
<gene>
    <name evidence="9" type="ORF">H9X91_12625</name>
</gene>
<feature type="transmembrane region" description="Helical" evidence="8">
    <location>
        <begin position="125"/>
        <end position="142"/>
    </location>
</feature>
<keyword evidence="4" id="KW-1003">Cell membrane</keyword>
<keyword evidence="10" id="KW-1185">Reference proteome</keyword>
<dbReference type="EMBL" id="JACSNX010000027">
    <property type="protein sequence ID" value="MBM6852279.1"/>
    <property type="molecule type" value="Genomic_DNA"/>
</dbReference>
<keyword evidence="6 8" id="KW-1133">Transmembrane helix</keyword>
<keyword evidence="5 8" id="KW-0812">Transmembrane</keyword>
<reference evidence="9 10" key="1">
    <citation type="journal article" date="2021" name="Sci. Rep.">
        <title>The distribution of antibiotic resistance genes in chicken gut microbiota commensals.</title>
        <authorList>
            <person name="Juricova H."/>
            <person name="Matiasovicova J."/>
            <person name="Kubasova T."/>
            <person name="Cejkova D."/>
            <person name="Rychlik I."/>
        </authorList>
    </citation>
    <scope>NUCLEOTIDE SEQUENCE [LARGE SCALE GENOMIC DNA]</scope>
    <source>
        <strain evidence="9 10">An411</strain>
    </source>
</reference>
<feature type="transmembrane region" description="Helical" evidence="8">
    <location>
        <begin position="38"/>
        <end position="56"/>
    </location>
</feature>
<name>A0ABS2FXC7_9FIRM</name>
<evidence type="ECO:0000256" key="3">
    <source>
        <dbReference type="ARBA" id="ARBA00022448"/>
    </source>
</evidence>
<evidence type="ECO:0000256" key="2">
    <source>
        <dbReference type="ARBA" id="ARBA00010145"/>
    </source>
</evidence>
<keyword evidence="7 8" id="KW-0472">Membrane</keyword>
<evidence type="ECO:0000313" key="9">
    <source>
        <dbReference type="EMBL" id="MBM6852279.1"/>
    </source>
</evidence>
<organism evidence="9 10">
    <name type="scientific">Oscillibacter valericigenes</name>
    <dbReference type="NCBI Taxonomy" id="351091"/>
    <lineage>
        <taxon>Bacteria</taxon>
        <taxon>Bacillati</taxon>
        <taxon>Bacillota</taxon>
        <taxon>Clostridia</taxon>
        <taxon>Eubacteriales</taxon>
        <taxon>Oscillospiraceae</taxon>
        <taxon>Oscillibacter</taxon>
    </lineage>
</organism>
<feature type="transmembrane region" description="Helical" evidence="8">
    <location>
        <begin position="256"/>
        <end position="276"/>
    </location>
</feature>
<evidence type="ECO:0000256" key="1">
    <source>
        <dbReference type="ARBA" id="ARBA00004651"/>
    </source>
</evidence>
<dbReference type="Gene3D" id="1.20.1530.20">
    <property type="match status" value="1"/>
</dbReference>
<dbReference type="InterPro" id="IPR038770">
    <property type="entry name" value="Na+/solute_symporter_sf"/>
</dbReference>
<dbReference type="PANTHER" id="PTHR36838:SF1">
    <property type="entry name" value="SLR1864 PROTEIN"/>
    <property type="match status" value="1"/>
</dbReference>
<comment type="subcellular location">
    <subcellularLocation>
        <location evidence="1">Cell membrane</location>
        <topology evidence="1">Multi-pass membrane protein</topology>
    </subcellularLocation>
</comment>
<evidence type="ECO:0000256" key="4">
    <source>
        <dbReference type="ARBA" id="ARBA00022475"/>
    </source>
</evidence>
<feature type="transmembrane region" description="Helical" evidence="8">
    <location>
        <begin position="6"/>
        <end position="26"/>
    </location>
</feature>
<sequence>MSEMNVLFFQQIVKMFLMLAVGFAAVKIKILPATAGKGLSQVIVAVIRPCAILYAFQVDFSVDRLLGLLLALLGAALSHAAFISITRLYAGGRLAFSPVERASMIYSNSGNLLMPLVAASMGQEWLFYTCAYMGALQVFVWTHGESLICGAPRINFKKALGNLNVLAMAVGFVLFCANIRFTGVAGQAVETLGDALGSTSMLSIGISFATITRLDLRRIARVAVVTLNRLVLYPLLMMAVFLLLRLDTLLPGARQIVLITLLGAGAPTGVVVTQIAQLYDKDADEASLIGVVTMACSLLTLPSLIWVYEAVVDCIR</sequence>
<feature type="transmembrane region" description="Helical" evidence="8">
    <location>
        <begin position="68"/>
        <end position="90"/>
    </location>
</feature>
<dbReference type="PANTHER" id="PTHR36838">
    <property type="entry name" value="AUXIN EFFLUX CARRIER FAMILY PROTEIN"/>
    <property type="match status" value="1"/>
</dbReference>
<feature type="transmembrane region" description="Helical" evidence="8">
    <location>
        <begin position="288"/>
        <end position="308"/>
    </location>
</feature>
<dbReference type="Pfam" id="PF03547">
    <property type="entry name" value="Mem_trans"/>
    <property type="match status" value="2"/>
</dbReference>
<dbReference type="InterPro" id="IPR004776">
    <property type="entry name" value="Mem_transp_PIN-like"/>
</dbReference>
<dbReference type="RefSeq" id="WP_204805517.1">
    <property type="nucleotide sequence ID" value="NZ_JACSNS010000016.1"/>
</dbReference>
<comment type="similarity">
    <text evidence="2">Belongs to the auxin efflux carrier (TC 2.A.69) family.</text>
</comment>
<keyword evidence="3" id="KW-0813">Transport</keyword>
<feature type="transmembrane region" description="Helical" evidence="8">
    <location>
        <begin position="226"/>
        <end position="244"/>
    </location>
</feature>
<dbReference type="Proteomes" id="UP000719500">
    <property type="component" value="Unassembled WGS sequence"/>
</dbReference>